<evidence type="ECO:0008006" key="5">
    <source>
        <dbReference type="Google" id="ProtNLM"/>
    </source>
</evidence>
<feature type="transmembrane region" description="Helical" evidence="1">
    <location>
        <begin position="137"/>
        <end position="157"/>
    </location>
</feature>
<accession>A0ABU8MM49</accession>
<gene>
    <name evidence="3" type="ORF">WCD74_09910</name>
</gene>
<keyword evidence="4" id="KW-1185">Reference proteome</keyword>
<comment type="caution">
    <text evidence="3">The sequence shown here is derived from an EMBL/GenBank/DDBJ whole genome shotgun (WGS) entry which is preliminary data.</text>
</comment>
<evidence type="ECO:0000256" key="1">
    <source>
        <dbReference type="SAM" id="Phobius"/>
    </source>
</evidence>
<evidence type="ECO:0000313" key="4">
    <source>
        <dbReference type="Proteomes" id="UP001385809"/>
    </source>
</evidence>
<evidence type="ECO:0000256" key="2">
    <source>
        <dbReference type="SAM" id="SignalP"/>
    </source>
</evidence>
<dbReference type="Proteomes" id="UP001385809">
    <property type="component" value="Unassembled WGS sequence"/>
</dbReference>
<proteinExistence type="predicted"/>
<name>A0ABU8MM49_9PSEU</name>
<dbReference type="EMBL" id="JBBEGN010000003">
    <property type="protein sequence ID" value="MEJ2868079.1"/>
    <property type="molecule type" value="Genomic_DNA"/>
</dbReference>
<feature type="transmembrane region" description="Helical" evidence="1">
    <location>
        <begin position="164"/>
        <end position="185"/>
    </location>
</feature>
<sequence length="464" mass="46511">MSRGPLALLLAVVALLAGAWPVAAHESAPAGTIRVAQTLADRELTVTLTPPPSGSGRMGVAVEALGAAPARPVDVHGEAVGAVTPVVSVVPGPVGAPGRSAIDLDRAGAWEIVLDDGGAAARIPVRWVDPGTPASLWAYRIGALVAVVAGIATATVVRRRIAVAAGLGALAAAGAAVAITAYVLAPTPVPAAYVAGGTSAGATPATGDAPTMAGHGMAGMAGMGGMQDMPATAPMGEGAVLMTSTLTGSVLDLALRDGSTGAPVDDLAVHDEAFIHLAVLGQDGSEQHLHPVRTGPGAWQVRLAPTPPGRYGVFAEFSRDGMTHQQVRSAVDVPGAPPAPTPLPGPGPRVVGDMDVDVAVTGAVVGRPATVRATFVRGGAPVTDLQSWLGMAGHLFVLGPGTDPADAAVSFAHVHDMQARPPGRGYGPEVTFTYAFPEPGTYRLWLQVLRDGALVTVPVEVPLA</sequence>
<keyword evidence="2" id="KW-0732">Signal</keyword>
<reference evidence="3 4" key="1">
    <citation type="submission" date="2024-03" db="EMBL/GenBank/DDBJ databases">
        <title>Actinomycetospora sp. OC33-EN08, a novel actinomycete isolated from wild orchid (Aerides multiflora).</title>
        <authorList>
            <person name="Suriyachadkun C."/>
        </authorList>
    </citation>
    <scope>NUCLEOTIDE SEQUENCE [LARGE SCALE GENOMIC DNA]</scope>
    <source>
        <strain evidence="3 4">OC33-EN08</strain>
    </source>
</reference>
<dbReference type="RefSeq" id="WP_337694678.1">
    <property type="nucleotide sequence ID" value="NZ_JBBEGN010000003.1"/>
</dbReference>
<evidence type="ECO:0000313" key="3">
    <source>
        <dbReference type="EMBL" id="MEJ2868079.1"/>
    </source>
</evidence>
<organism evidence="3 4">
    <name type="scientific">Actinomycetospora aurantiaca</name>
    <dbReference type="NCBI Taxonomy" id="3129233"/>
    <lineage>
        <taxon>Bacteria</taxon>
        <taxon>Bacillati</taxon>
        <taxon>Actinomycetota</taxon>
        <taxon>Actinomycetes</taxon>
        <taxon>Pseudonocardiales</taxon>
        <taxon>Pseudonocardiaceae</taxon>
        <taxon>Actinomycetospora</taxon>
    </lineage>
</organism>
<protein>
    <recommendedName>
        <fullName evidence="5">Secreted protein</fullName>
    </recommendedName>
</protein>
<keyword evidence="1" id="KW-1133">Transmembrane helix</keyword>
<feature type="signal peptide" evidence="2">
    <location>
        <begin position="1"/>
        <end position="24"/>
    </location>
</feature>
<keyword evidence="1" id="KW-0472">Membrane</keyword>
<keyword evidence="1" id="KW-0812">Transmembrane</keyword>
<feature type="chain" id="PRO_5046748593" description="Secreted protein" evidence="2">
    <location>
        <begin position="25"/>
        <end position="464"/>
    </location>
</feature>